<keyword evidence="2" id="KW-1185">Reference proteome</keyword>
<protein>
    <submittedName>
        <fullName evidence="1">Uncharacterized protein</fullName>
    </submittedName>
</protein>
<gene>
    <name evidence="1" type="ORF">M513_10541</name>
</gene>
<dbReference type="EMBL" id="KL363289">
    <property type="protein sequence ID" value="KFD48607.1"/>
    <property type="molecule type" value="Genomic_DNA"/>
</dbReference>
<evidence type="ECO:0000313" key="2">
    <source>
        <dbReference type="Proteomes" id="UP000030764"/>
    </source>
</evidence>
<reference evidence="1 2" key="1">
    <citation type="journal article" date="2014" name="Nat. Genet.">
        <title>Genome and transcriptome of the porcine whipworm Trichuris suis.</title>
        <authorList>
            <person name="Jex A.R."/>
            <person name="Nejsum P."/>
            <person name="Schwarz E.M."/>
            <person name="Hu L."/>
            <person name="Young N.D."/>
            <person name="Hall R.S."/>
            <person name="Korhonen P.K."/>
            <person name="Liao S."/>
            <person name="Thamsborg S."/>
            <person name="Xia J."/>
            <person name="Xu P."/>
            <person name="Wang S."/>
            <person name="Scheerlinck J.P."/>
            <person name="Hofmann A."/>
            <person name="Sternberg P.W."/>
            <person name="Wang J."/>
            <person name="Gasser R.B."/>
        </authorList>
    </citation>
    <scope>NUCLEOTIDE SEQUENCE [LARGE SCALE GENOMIC DNA]</scope>
    <source>
        <strain evidence="1">DCEP-RM93M</strain>
    </source>
</reference>
<evidence type="ECO:0000313" key="1">
    <source>
        <dbReference type="EMBL" id="KFD48607.1"/>
    </source>
</evidence>
<dbReference type="Proteomes" id="UP000030764">
    <property type="component" value="Unassembled WGS sequence"/>
</dbReference>
<name>A0A085LUG1_9BILA</name>
<organism evidence="1 2">
    <name type="scientific">Trichuris suis</name>
    <name type="common">pig whipworm</name>
    <dbReference type="NCBI Taxonomy" id="68888"/>
    <lineage>
        <taxon>Eukaryota</taxon>
        <taxon>Metazoa</taxon>
        <taxon>Ecdysozoa</taxon>
        <taxon>Nematoda</taxon>
        <taxon>Enoplea</taxon>
        <taxon>Dorylaimia</taxon>
        <taxon>Trichinellida</taxon>
        <taxon>Trichuridae</taxon>
        <taxon>Trichuris</taxon>
    </lineage>
</organism>
<sequence>MPNAIPAICKYKLSSASLTNKVLSNWLIELSLCDQSHVLIINEESQANSSMRMQINSIEIMHSLYSSMSIVHVVFIHLMEQHLERMIMFDHKSLMSTP</sequence>
<proteinExistence type="predicted"/>
<accession>A0A085LUG1</accession>
<dbReference type="AlphaFoldDB" id="A0A085LUG1"/>